<dbReference type="STRING" id="1279009.ADICEAN_01745"/>
<protein>
    <submittedName>
        <fullName evidence="8">Digoxigenin ferredoxin subunit</fullName>
    </submittedName>
</protein>
<organism evidence="8 9">
    <name type="scientific">Cesiribacter andamanensis AMV16</name>
    <dbReference type="NCBI Taxonomy" id="1279009"/>
    <lineage>
        <taxon>Bacteria</taxon>
        <taxon>Pseudomonadati</taxon>
        <taxon>Bacteroidota</taxon>
        <taxon>Cytophagia</taxon>
        <taxon>Cytophagales</taxon>
        <taxon>Cesiribacteraceae</taxon>
        <taxon>Cesiribacter</taxon>
    </lineage>
</organism>
<dbReference type="PANTHER" id="PTHR21496:SF0">
    <property type="entry name" value="RIESKE DOMAIN-CONTAINING PROTEIN"/>
    <property type="match status" value="1"/>
</dbReference>
<dbReference type="InterPro" id="IPR036922">
    <property type="entry name" value="Rieske_2Fe-2S_sf"/>
</dbReference>
<evidence type="ECO:0000313" key="9">
    <source>
        <dbReference type="Proteomes" id="UP000011910"/>
    </source>
</evidence>
<reference evidence="8 9" key="1">
    <citation type="journal article" date="2013" name="Genome Announc.">
        <title>Draft Genome Sequence of Cesiribacter andamanensis Strain AMV16T, Isolated from a Soil Sample from a Mud Volcano in the Andaman Islands, India.</title>
        <authorList>
            <person name="Shivaji S."/>
            <person name="Ara S."/>
            <person name="Begum Z."/>
            <person name="Srinivas T.N."/>
            <person name="Singh A."/>
            <person name="Kumar Pinnaka A."/>
        </authorList>
    </citation>
    <scope>NUCLEOTIDE SEQUENCE [LARGE SCALE GENOMIC DNA]</scope>
    <source>
        <strain evidence="8 9">AMV16</strain>
    </source>
</reference>
<accession>M7N767</accession>
<dbReference type="SUPFAM" id="SSF50022">
    <property type="entry name" value="ISP domain"/>
    <property type="match status" value="1"/>
</dbReference>
<keyword evidence="1" id="KW-0001">2Fe-2S</keyword>
<dbReference type="CDD" id="cd03467">
    <property type="entry name" value="Rieske"/>
    <property type="match status" value="1"/>
</dbReference>
<name>M7N767_9BACT</name>
<dbReference type="GO" id="GO:0046872">
    <property type="term" value="F:metal ion binding"/>
    <property type="evidence" value="ECO:0007669"/>
    <property type="project" value="UniProtKB-KW"/>
</dbReference>
<gene>
    <name evidence="8" type="primary">hcaC</name>
    <name evidence="8" type="ORF">ADICEAN_01745</name>
</gene>
<evidence type="ECO:0000256" key="4">
    <source>
        <dbReference type="ARBA" id="ARBA00023014"/>
    </source>
</evidence>
<dbReference type="PROSITE" id="PS51296">
    <property type="entry name" value="RIESKE"/>
    <property type="match status" value="1"/>
</dbReference>
<evidence type="ECO:0000256" key="6">
    <source>
        <dbReference type="ARBA" id="ARBA00038001"/>
    </source>
</evidence>
<keyword evidence="4" id="KW-0411">Iron-sulfur</keyword>
<keyword evidence="3" id="KW-0408">Iron</keyword>
<feature type="domain" description="Rieske" evidence="7">
    <location>
        <begin position="12"/>
        <end position="107"/>
    </location>
</feature>
<dbReference type="Proteomes" id="UP000011910">
    <property type="component" value="Unassembled WGS sequence"/>
</dbReference>
<keyword evidence="2" id="KW-0479">Metal-binding</keyword>
<dbReference type="Gene3D" id="2.102.10.10">
    <property type="entry name" value="Rieske [2Fe-2S] iron-sulphur domain"/>
    <property type="match status" value="1"/>
</dbReference>
<comment type="similarity">
    <text evidence="6">Belongs to the bacterial ring-hydroxylating dioxygenase ferredoxin component family.</text>
</comment>
<dbReference type="PANTHER" id="PTHR21496">
    <property type="entry name" value="FERREDOXIN-RELATED"/>
    <property type="match status" value="1"/>
</dbReference>
<evidence type="ECO:0000256" key="1">
    <source>
        <dbReference type="ARBA" id="ARBA00022714"/>
    </source>
</evidence>
<evidence type="ECO:0000256" key="5">
    <source>
        <dbReference type="ARBA" id="ARBA00034078"/>
    </source>
</evidence>
<dbReference type="RefSeq" id="WP_009195142.1">
    <property type="nucleotide sequence ID" value="NZ_AODQ01000035.1"/>
</dbReference>
<dbReference type="OrthoDB" id="593800at2"/>
<evidence type="ECO:0000259" key="7">
    <source>
        <dbReference type="PROSITE" id="PS51296"/>
    </source>
</evidence>
<comment type="caution">
    <text evidence="8">The sequence shown here is derived from an EMBL/GenBank/DDBJ whole genome shotgun (WGS) entry which is preliminary data.</text>
</comment>
<proteinExistence type="inferred from homology"/>
<evidence type="ECO:0000313" key="8">
    <source>
        <dbReference type="EMBL" id="EMR03086.1"/>
    </source>
</evidence>
<comment type="cofactor">
    <cofactor evidence="5">
        <name>[2Fe-2S] cluster</name>
        <dbReference type="ChEBI" id="CHEBI:190135"/>
    </cofactor>
</comment>
<dbReference type="eggNOG" id="COG2146">
    <property type="taxonomic scope" value="Bacteria"/>
</dbReference>
<evidence type="ECO:0000256" key="2">
    <source>
        <dbReference type="ARBA" id="ARBA00022723"/>
    </source>
</evidence>
<dbReference type="AlphaFoldDB" id="M7N767"/>
<evidence type="ECO:0000256" key="3">
    <source>
        <dbReference type="ARBA" id="ARBA00023004"/>
    </source>
</evidence>
<dbReference type="Pfam" id="PF00355">
    <property type="entry name" value="Rieske"/>
    <property type="match status" value="1"/>
</dbReference>
<dbReference type="InterPro" id="IPR017941">
    <property type="entry name" value="Rieske_2Fe-2S"/>
</dbReference>
<keyword evidence="9" id="KW-1185">Reference proteome</keyword>
<dbReference type="GO" id="GO:0051537">
    <property type="term" value="F:2 iron, 2 sulfur cluster binding"/>
    <property type="evidence" value="ECO:0007669"/>
    <property type="project" value="UniProtKB-KW"/>
</dbReference>
<sequence length="113" mass="12484">MLPTKKIRIFASLEEAAKAVPAGTLRKLRIGETLLCLAHTPQGFMAMADTCPHQQASLSGGVLDVRLQVVCPFHHYRYSLHTGEEASRRTAPVQTYVVESSEEGVFVHLPQKK</sequence>
<dbReference type="EMBL" id="AODQ01000035">
    <property type="protein sequence ID" value="EMR03086.1"/>
    <property type="molecule type" value="Genomic_DNA"/>
</dbReference>